<dbReference type="GO" id="GO:0015297">
    <property type="term" value="F:antiporter activity"/>
    <property type="evidence" value="ECO:0007669"/>
    <property type="project" value="UniProtKB-KW"/>
</dbReference>
<accession>A6TUF6</accession>
<feature type="transmembrane region" description="Helical" evidence="9">
    <location>
        <begin position="227"/>
        <end position="250"/>
    </location>
</feature>
<feature type="transmembrane region" description="Helical" evidence="9">
    <location>
        <begin position="69"/>
        <end position="87"/>
    </location>
</feature>
<reference evidence="12" key="1">
    <citation type="journal article" date="2016" name="Genome Announc.">
        <title>Complete genome sequence of Alkaliphilus metalliredigens strain QYMF, an alkaliphilic and metal-reducing bacterium isolated from borax-contaminated leachate ponds.</title>
        <authorList>
            <person name="Hwang C."/>
            <person name="Copeland A."/>
            <person name="Lucas S."/>
            <person name="Lapidus A."/>
            <person name="Barry K."/>
            <person name="Detter J.C."/>
            <person name="Glavina Del Rio T."/>
            <person name="Hammon N."/>
            <person name="Israni S."/>
            <person name="Dalin E."/>
            <person name="Tice H."/>
            <person name="Pitluck S."/>
            <person name="Chertkov O."/>
            <person name="Brettin T."/>
            <person name="Bruce D."/>
            <person name="Han C."/>
            <person name="Schmutz J."/>
            <person name="Larimer F."/>
            <person name="Land M.L."/>
            <person name="Hauser L."/>
            <person name="Kyrpides N."/>
            <person name="Mikhailova N."/>
            <person name="Ye Q."/>
            <person name="Zhou J."/>
            <person name="Richardson P."/>
            <person name="Fields M.W."/>
        </authorList>
    </citation>
    <scope>NUCLEOTIDE SEQUENCE [LARGE SCALE GENOMIC DNA]</scope>
    <source>
        <strain evidence="12">QYMF</strain>
    </source>
</reference>
<dbReference type="InterPro" id="IPR052180">
    <property type="entry name" value="NhaC_Na-H+_Antiporter"/>
</dbReference>
<keyword evidence="12" id="KW-1185">Reference proteome</keyword>
<evidence type="ECO:0000256" key="5">
    <source>
        <dbReference type="ARBA" id="ARBA00022692"/>
    </source>
</evidence>
<evidence type="ECO:0000256" key="2">
    <source>
        <dbReference type="ARBA" id="ARBA00022448"/>
    </source>
</evidence>
<evidence type="ECO:0000256" key="8">
    <source>
        <dbReference type="ARBA" id="ARBA00038435"/>
    </source>
</evidence>
<feature type="transmembrane region" description="Helical" evidence="9">
    <location>
        <begin position="189"/>
        <end position="207"/>
    </location>
</feature>
<gene>
    <name evidence="11" type="ordered locus">Amet_3704</name>
</gene>
<dbReference type="eggNOG" id="COG1757">
    <property type="taxonomic scope" value="Bacteria"/>
</dbReference>
<feature type="transmembrane region" description="Helical" evidence="9">
    <location>
        <begin position="15"/>
        <end position="48"/>
    </location>
</feature>
<sequence length="460" mass="49312">MGINEFRQREINFVLGMIVILIGSCIFFNISLLFGFVGSILLTSAILMRKGRQLRQVTNMIYQGILECRMLYLLILLIGATVSVWLSSGVVPTMIYYGLQYMGGMNFLLAAFLITSIMAVFMGTAVGTVSTIGLALLGIGKGFGIPTHILLGAIISGAFIADKISPISGLLNLTLTATKTKYKETLKSMMVTFVPVYVITLASYYYIGSGYGVSTNLGSLIAYQSAILEGFYISPWLLLLPLGILFSSIMGIRTISTISMGLMAGVLVSVFLQNMSSSSVFHAIIWGYKSNTASGQLNNILISGGIASMVEVVSIVACAVSLSSVLERSGLIRPMINKMISTIESEKQLIVKTGITSSILTVVTCDQTVGIVLPGRLFAEKYKELGVSNSVLARTISDTGTVIAPLMPWNVNALIIGLISGIPAMAYAPYAVFCYVCPIISMMAGLRLKSKKYPKAKALG</sequence>
<feature type="transmembrane region" description="Helical" evidence="9">
    <location>
        <begin position="402"/>
        <end position="422"/>
    </location>
</feature>
<feature type="transmembrane region" description="Helical" evidence="9">
    <location>
        <begin position="262"/>
        <end position="288"/>
    </location>
</feature>
<evidence type="ECO:0000256" key="1">
    <source>
        <dbReference type="ARBA" id="ARBA00004651"/>
    </source>
</evidence>
<comment type="subcellular location">
    <subcellularLocation>
        <location evidence="1">Cell membrane</location>
        <topology evidence="1">Multi-pass membrane protein</topology>
    </subcellularLocation>
</comment>
<feature type="transmembrane region" description="Helical" evidence="9">
    <location>
        <begin position="428"/>
        <end position="448"/>
    </location>
</feature>
<keyword evidence="6 9" id="KW-1133">Transmembrane helix</keyword>
<dbReference type="Proteomes" id="UP000001572">
    <property type="component" value="Chromosome"/>
</dbReference>
<dbReference type="KEGG" id="amt:Amet_3704"/>
<keyword evidence="2" id="KW-0813">Transport</keyword>
<feature type="transmembrane region" description="Helical" evidence="9">
    <location>
        <begin position="300"/>
        <end position="326"/>
    </location>
</feature>
<dbReference type="InterPro" id="IPR018461">
    <property type="entry name" value="Na/H_Antiport_NhaC-like_C"/>
</dbReference>
<dbReference type="Pfam" id="PF03553">
    <property type="entry name" value="Na_H_antiporter"/>
    <property type="match status" value="1"/>
</dbReference>
<protein>
    <submittedName>
        <fullName evidence="11">Na+/H+ antiporter NhaC</fullName>
    </submittedName>
</protein>
<dbReference type="HOGENOM" id="CLU_033405_1_0_9"/>
<comment type="similarity">
    <text evidence="8">Belongs to the NhaC Na(+)/H(+) (TC 2.A.35) antiporter family.</text>
</comment>
<dbReference type="RefSeq" id="WP_012064784.1">
    <property type="nucleotide sequence ID" value="NC_009633.1"/>
</dbReference>
<evidence type="ECO:0000256" key="6">
    <source>
        <dbReference type="ARBA" id="ARBA00022989"/>
    </source>
</evidence>
<keyword evidence="5 9" id="KW-0812">Transmembrane</keyword>
<name>A6TUF6_ALKMQ</name>
<evidence type="ECO:0000313" key="11">
    <source>
        <dbReference type="EMBL" id="ABR49824.1"/>
    </source>
</evidence>
<feature type="domain" description="Na+/H+ antiporter NhaC-like C-terminal" evidence="10">
    <location>
        <begin position="175"/>
        <end position="443"/>
    </location>
</feature>
<evidence type="ECO:0000313" key="12">
    <source>
        <dbReference type="Proteomes" id="UP000001572"/>
    </source>
</evidence>
<dbReference type="PANTHER" id="PTHR33451">
    <property type="entry name" value="MALATE-2H(+)/NA(+)-LACTATE ANTIPORTER"/>
    <property type="match status" value="1"/>
</dbReference>
<dbReference type="EMBL" id="CP000724">
    <property type="protein sequence ID" value="ABR49824.1"/>
    <property type="molecule type" value="Genomic_DNA"/>
</dbReference>
<evidence type="ECO:0000259" key="10">
    <source>
        <dbReference type="Pfam" id="PF03553"/>
    </source>
</evidence>
<dbReference type="AlphaFoldDB" id="A6TUF6"/>
<evidence type="ECO:0000256" key="9">
    <source>
        <dbReference type="SAM" id="Phobius"/>
    </source>
</evidence>
<organism evidence="11 12">
    <name type="scientific">Alkaliphilus metalliredigens (strain QYMF)</name>
    <dbReference type="NCBI Taxonomy" id="293826"/>
    <lineage>
        <taxon>Bacteria</taxon>
        <taxon>Bacillati</taxon>
        <taxon>Bacillota</taxon>
        <taxon>Clostridia</taxon>
        <taxon>Peptostreptococcales</taxon>
        <taxon>Natronincolaceae</taxon>
        <taxon>Alkaliphilus</taxon>
    </lineage>
</organism>
<evidence type="ECO:0000256" key="7">
    <source>
        <dbReference type="ARBA" id="ARBA00023136"/>
    </source>
</evidence>
<feature type="transmembrane region" description="Helical" evidence="9">
    <location>
        <begin position="107"/>
        <end position="137"/>
    </location>
</feature>
<evidence type="ECO:0000256" key="3">
    <source>
        <dbReference type="ARBA" id="ARBA00022449"/>
    </source>
</evidence>
<keyword evidence="3" id="KW-0050">Antiport</keyword>
<keyword evidence="4" id="KW-1003">Cell membrane</keyword>
<evidence type="ECO:0000256" key="4">
    <source>
        <dbReference type="ARBA" id="ARBA00022475"/>
    </source>
</evidence>
<dbReference type="PANTHER" id="PTHR33451:SF3">
    <property type="entry name" value="MALATE-2H(+)_NA(+)-LACTATE ANTIPORTER"/>
    <property type="match status" value="1"/>
</dbReference>
<proteinExistence type="inferred from homology"/>
<dbReference type="PROSITE" id="PS51257">
    <property type="entry name" value="PROKAR_LIPOPROTEIN"/>
    <property type="match status" value="1"/>
</dbReference>
<dbReference type="GO" id="GO:0005886">
    <property type="term" value="C:plasma membrane"/>
    <property type="evidence" value="ECO:0007669"/>
    <property type="project" value="UniProtKB-SubCell"/>
</dbReference>
<keyword evidence="7 9" id="KW-0472">Membrane</keyword>